<organism evidence="1 2">
    <name type="scientific">Acinetobacter marinus</name>
    <dbReference type="NCBI Taxonomy" id="281375"/>
    <lineage>
        <taxon>Bacteria</taxon>
        <taxon>Pseudomonadati</taxon>
        <taxon>Pseudomonadota</taxon>
        <taxon>Gammaproteobacteria</taxon>
        <taxon>Moraxellales</taxon>
        <taxon>Moraxellaceae</taxon>
        <taxon>Acinetobacter</taxon>
    </lineage>
</organism>
<accession>A0A1G6JJ41</accession>
<dbReference type="AlphaFoldDB" id="A0A1G6JJ41"/>
<gene>
    <name evidence="1" type="ORF">SAMN05421749_103370</name>
</gene>
<reference evidence="2" key="1">
    <citation type="submission" date="2016-09" db="EMBL/GenBank/DDBJ databases">
        <authorList>
            <person name="Varghese N."/>
            <person name="Submissions S."/>
        </authorList>
    </citation>
    <scope>NUCLEOTIDE SEQUENCE [LARGE SCALE GENOMIC DNA]</scope>
    <source>
        <strain evidence="2">ANC 3699</strain>
    </source>
</reference>
<protein>
    <submittedName>
        <fullName evidence="1">Uncharacterized protein</fullName>
    </submittedName>
</protein>
<evidence type="ECO:0000313" key="2">
    <source>
        <dbReference type="Proteomes" id="UP000242317"/>
    </source>
</evidence>
<dbReference type="Proteomes" id="UP000242317">
    <property type="component" value="Unassembled WGS sequence"/>
</dbReference>
<dbReference type="OrthoDB" id="6671964at2"/>
<keyword evidence="2" id="KW-1185">Reference proteome</keyword>
<name>A0A1G6JJ41_9GAMM</name>
<proteinExistence type="predicted"/>
<dbReference type="EMBL" id="FMYK01000003">
    <property type="protein sequence ID" value="SDC18792.1"/>
    <property type="molecule type" value="Genomic_DNA"/>
</dbReference>
<evidence type="ECO:0000313" key="1">
    <source>
        <dbReference type="EMBL" id="SDC18792.1"/>
    </source>
</evidence>
<sequence length="325" mass="37078">MNSALDQTKSHEVLQYFADHLQPLSSTLTEMLSEHYSHQTERRGCGYTQSTRLLAEFVNKPRDAIDTADLKVFDQYPVRAVSNLLDQASAYQLNLSSWRNLDTNPEVSAFLAQAKDDTFSESLRKEVAFQQALRGVAERVELEESKLLCDLIEDIILPKSSAHLHIPDLQQIDEKPKVGSCPMAEKFFLKVAHDQLLRQGVINIFVDENNRPVLMEKLNMGDNHSCISLAPLMLNGVRLPAGSLFSTDYQENHYQDYPKNKQYKGNIIPIHDVKLWFLRFTTLAVTPKNRARAFTTHFKQQVQNGLLNPHITELNQILKVAQSQF</sequence>
<dbReference type="RefSeq" id="WP_092618344.1">
    <property type="nucleotide sequence ID" value="NZ_FMYK01000003.1"/>
</dbReference>